<organism evidence="3 4">
    <name type="scientific">Geobacter argillaceus</name>
    <dbReference type="NCBI Taxonomy" id="345631"/>
    <lineage>
        <taxon>Bacteria</taxon>
        <taxon>Pseudomonadati</taxon>
        <taxon>Thermodesulfobacteriota</taxon>
        <taxon>Desulfuromonadia</taxon>
        <taxon>Geobacterales</taxon>
        <taxon>Geobacteraceae</taxon>
        <taxon>Geobacter</taxon>
    </lineage>
</organism>
<evidence type="ECO:0000313" key="3">
    <source>
        <dbReference type="EMBL" id="TWJ17334.1"/>
    </source>
</evidence>
<evidence type="ECO:0000259" key="2">
    <source>
        <dbReference type="PROSITE" id="PS51740"/>
    </source>
</evidence>
<dbReference type="InterPro" id="IPR037914">
    <property type="entry name" value="SpoVT-AbrB_sf"/>
</dbReference>
<dbReference type="InterPro" id="IPR007159">
    <property type="entry name" value="SpoVT-AbrB_dom"/>
</dbReference>
<evidence type="ECO:0000313" key="4">
    <source>
        <dbReference type="Proteomes" id="UP000319449"/>
    </source>
</evidence>
<name>A0A562VHS3_9BACT</name>
<proteinExistence type="predicted"/>
<dbReference type="EMBL" id="VLLN01000022">
    <property type="protein sequence ID" value="TWJ17334.1"/>
    <property type="molecule type" value="Genomic_DNA"/>
</dbReference>
<dbReference type="Pfam" id="PF04014">
    <property type="entry name" value="MazE_antitoxin"/>
    <property type="match status" value="1"/>
</dbReference>
<dbReference type="OrthoDB" id="9811597at2"/>
<dbReference type="PROSITE" id="PS51740">
    <property type="entry name" value="SPOVT_ABRB"/>
    <property type="match status" value="1"/>
</dbReference>
<accession>A0A562VHS3</accession>
<dbReference type="Gene3D" id="2.10.260.10">
    <property type="match status" value="1"/>
</dbReference>
<feature type="domain" description="SpoVT-AbrB" evidence="2">
    <location>
        <begin position="1"/>
        <end position="46"/>
    </location>
</feature>
<dbReference type="NCBIfam" id="TIGR01439">
    <property type="entry name" value="lp_hng_hel_AbrB"/>
    <property type="match status" value="1"/>
</dbReference>
<gene>
    <name evidence="3" type="ORF">JN12_03110</name>
</gene>
<dbReference type="SMART" id="SM00966">
    <property type="entry name" value="SpoVT_AbrB"/>
    <property type="match status" value="1"/>
</dbReference>
<evidence type="ECO:0000256" key="1">
    <source>
        <dbReference type="PROSITE-ProRule" id="PRU01076"/>
    </source>
</evidence>
<sequence>MQAVALSSKFQVVIPKKVRESLSLVAGQKIQIIAYDNRIEMIPVCPLADMIGFVEGIDTSFDREEDRL</sequence>
<dbReference type="RefSeq" id="WP_145024410.1">
    <property type="nucleotide sequence ID" value="NZ_VLLN01000022.1"/>
</dbReference>
<dbReference type="GO" id="GO:0003677">
    <property type="term" value="F:DNA binding"/>
    <property type="evidence" value="ECO:0007669"/>
    <property type="project" value="UniProtKB-UniRule"/>
</dbReference>
<comment type="caution">
    <text evidence="3">The sequence shown here is derived from an EMBL/GenBank/DDBJ whole genome shotgun (WGS) entry which is preliminary data.</text>
</comment>
<keyword evidence="4" id="KW-1185">Reference proteome</keyword>
<dbReference type="AlphaFoldDB" id="A0A562VHS3"/>
<protein>
    <submittedName>
        <fullName evidence="3">AbrB family looped-hinge helix DNA binding protein</fullName>
    </submittedName>
</protein>
<dbReference type="SUPFAM" id="SSF89447">
    <property type="entry name" value="AbrB/MazE/MraZ-like"/>
    <property type="match status" value="1"/>
</dbReference>
<reference evidence="3 4" key="1">
    <citation type="submission" date="2019-07" db="EMBL/GenBank/DDBJ databases">
        <title>Genomic Encyclopedia of Archaeal and Bacterial Type Strains, Phase II (KMG-II): from individual species to whole genera.</title>
        <authorList>
            <person name="Goeker M."/>
        </authorList>
    </citation>
    <scope>NUCLEOTIDE SEQUENCE [LARGE SCALE GENOMIC DNA]</scope>
    <source>
        <strain evidence="3 4">ATCC BAA-1139</strain>
    </source>
</reference>
<keyword evidence="1" id="KW-0238">DNA-binding</keyword>
<dbReference type="Proteomes" id="UP000319449">
    <property type="component" value="Unassembled WGS sequence"/>
</dbReference>